<feature type="region of interest" description="Disordered" evidence="1">
    <location>
        <begin position="291"/>
        <end position="317"/>
    </location>
</feature>
<dbReference type="EMBL" id="CM001880">
    <property type="protein sequence ID" value="EOX98704.1"/>
    <property type="molecule type" value="Genomic_DNA"/>
</dbReference>
<dbReference type="PANTHER" id="PTHR36066:SF8">
    <property type="entry name" value="TRANSCRIPTION FACTOR SAC51"/>
    <property type="match status" value="1"/>
</dbReference>
<gene>
    <name evidence="2" type="ORF">TCM_007402</name>
</gene>
<protein>
    <submittedName>
        <fullName evidence="2">Sequence-specific DNA binding transcription factors,transcription regulators, putative</fullName>
    </submittedName>
</protein>
<evidence type="ECO:0000256" key="1">
    <source>
        <dbReference type="SAM" id="MobiDB-lite"/>
    </source>
</evidence>
<dbReference type="CDD" id="cd18917">
    <property type="entry name" value="bHLH_AtSAC51_like"/>
    <property type="match status" value="1"/>
</dbReference>
<feature type="compositionally biased region" description="Acidic residues" evidence="1">
    <location>
        <begin position="291"/>
        <end position="305"/>
    </location>
</feature>
<sequence length="445" mass="49463">MVCQAASQTRFRALKYENGIAGKSTIVVRVIACFQPMEDCQAEYFRHLLKPIEHCSYPGGCSSWMVQTNNSWFFPQHSTWQLPKLSCMSTSLEPRQPERLPACINPSTHMFSVSRSMPGSLVPGINPGIHAVPATMAMPRSADISTLKTEQKYHSDQLLQQLYPCFPTSLPSLGSYLKEQQLMIAKGYSGRATANVVSGFLQKGLVIFDQSGSQTRLIYGSVPPTSQYATTAVTEPASCLDLHEGQAVKMSPFTPTPPTLQEEFDENHLSVEESEMREDTEELNALLYSDEEDDDYHDGDDDEVMSTDHSPFPIKRNYQNEDQVGDVMEEVASSDGPNKRQKLLNGGHKQSSMVDTACSVKLEGSHEYDGDAESSYAIGHNQREEIDSSLRSKQSKKDKIRFTLKILESIIPGAKGKNPLLVLDESIEHLKSLKLEAKSLGLSHY</sequence>
<reference evidence="2 3" key="1">
    <citation type="journal article" date="2013" name="Genome Biol.">
        <title>The genome sequence of the most widely cultivated cacao type and its use to identify candidate genes regulating pod color.</title>
        <authorList>
            <person name="Motamayor J.C."/>
            <person name="Mockaitis K."/>
            <person name="Schmutz J."/>
            <person name="Haiminen N."/>
            <person name="Iii D.L."/>
            <person name="Cornejo O."/>
            <person name="Findley S.D."/>
            <person name="Zheng P."/>
            <person name="Utro F."/>
            <person name="Royaert S."/>
            <person name="Saski C."/>
            <person name="Jenkins J."/>
            <person name="Podicheti R."/>
            <person name="Zhao M."/>
            <person name="Scheffler B.E."/>
            <person name="Stack J.C."/>
            <person name="Feltus F.A."/>
            <person name="Mustiga G.M."/>
            <person name="Amores F."/>
            <person name="Phillips W."/>
            <person name="Marelli J.P."/>
            <person name="May G.D."/>
            <person name="Shapiro H."/>
            <person name="Ma J."/>
            <person name="Bustamante C.D."/>
            <person name="Schnell R.J."/>
            <person name="Main D."/>
            <person name="Gilbert D."/>
            <person name="Parida L."/>
            <person name="Kuhn D.N."/>
        </authorList>
    </citation>
    <scope>NUCLEOTIDE SEQUENCE [LARGE SCALE GENOMIC DNA]</scope>
    <source>
        <strain evidence="3">cv. Matina 1-6</strain>
    </source>
</reference>
<dbReference type="FunCoup" id="A0A061E122">
    <property type="interactions" value="1257"/>
</dbReference>
<dbReference type="Gramene" id="EOX98704">
    <property type="protein sequence ID" value="EOX98704"/>
    <property type="gene ID" value="TCM_007402"/>
</dbReference>
<proteinExistence type="predicted"/>
<dbReference type="InParanoid" id="A0A061E122"/>
<dbReference type="HOGENOM" id="CLU_053960_1_0_1"/>
<dbReference type="PANTHER" id="PTHR36066">
    <property type="entry name" value="TRANSCRIPTION FACTOR BHLH145"/>
    <property type="match status" value="1"/>
</dbReference>
<name>A0A061E122_THECC</name>
<dbReference type="eggNOG" id="ENOG502S1PH">
    <property type="taxonomic scope" value="Eukaryota"/>
</dbReference>
<dbReference type="AlphaFoldDB" id="A0A061E122"/>
<keyword evidence="3" id="KW-1185">Reference proteome</keyword>
<dbReference type="InterPro" id="IPR037546">
    <property type="entry name" value="SAC51-like"/>
</dbReference>
<accession>A0A061E122</accession>
<dbReference type="Proteomes" id="UP000026915">
    <property type="component" value="Chromosome 2"/>
</dbReference>
<organism evidence="2 3">
    <name type="scientific">Theobroma cacao</name>
    <name type="common">Cacao</name>
    <name type="synonym">Cocoa</name>
    <dbReference type="NCBI Taxonomy" id="3641"/>
    <lineage>
        <taxon>Eukaryota</taxon>
        <taxon>Viridiplantae</taxon>
        <taxon>Streptophyta</taxon>
        <taxon>Embryophyta</taxon>
        <taxon>Tracheophyta</taxon>
        <taxon>Spermatophyta</taxon>
        <taxon>Magnoliopsida</taxon>
        <taxon>eudicotyledons</taxon>
        <taxon>Gunneridae</taxon>
        <taxon>Pentapetalae</taxon>
        <taxon>rosids</taxon>
        <taxon>malvids</taxon>
        <taxon>Malvales</taxon>
        <taxon>Malvaceae</taxon>
        <taxon>Byttnerioideae</taxon>
        <taxon>Theobroma</taxon>
    </lineage>
</organism>
<dbReference type="OMA" id="PRQPECL"/>
<dbReference type="Pfam" id="PF23173">
    <property type="entry name" value="bHLH_SAC51"/>
    <property type="match status" value="1"/>
</dbReference>
<evidence type="ECO:0000313" key="2">
    <source>
        <dbReference type="EMBL" id="EOX98704.1"/>
    </source>
</evidence>
<evidence type="ECO:0000313" key="3">
    <source>
        <dbReference type="Proteomes" id="UP000026915"/>
    </source>
</evidence>
<dbReference type="STRING" id="3641.A0A061E122"/>